<dbReference type="EMBL" id="VSSQ01041636">
    <property type="protein sequence ID" value="MPM95103.1"/>
    <property type="molecule type" value="Genomic_DNA"/>
</dbReference>
<protein>
    <submittedName>
        <fullName evidence="1">Uncharacterized protein</fullName>
    </submittedName>
</protein>
<gene>
    <name evidence="1" type="ORF">SDC9_142254</name>
</gene>
<accession>A0A645E2Q6</accession>
<reference evidence="1" key="1">
    <citation type="submission" date="2019-08" db="EMBL/GenBank/DDBJ databases">
        <authorList>
            <person name="Kucharzyk K."/>
            <person name="Murdoch R.W."/>
            <person name="Higgins S."/>
            <person name="Loffler F."/>
        </authorList>
    </citation>
    <scope>NUCLEOTIDE SEQUENCE</scope>
</reference>
<evidence type="ECO:0000313" key="1">
    <source>
        <dbReference type="EMBL" id="MPM95103.1"/>
    </source>
</evidence>
<organism evidence="1">
    <name type="scientific">bioreactor metagenome</name>
    <dbReference type="NCBI Taxonomy" id="1076179"/>
    <lineage>
        <taxon>unclassified sequences</taxon>
        <taxon>metagenomes</taxon>
        <taxon>ecological metagenomes</taxon>
    </lineage>
</organism>
<dbReference type="AlphaFoldDB" id="A0A645E2Q6"/>
<comment type="caution">
    <text evidence="1">The sequence shown here is derived from an EMBL/GenBank/DDBJ whole genome shotgun (WGS) entry which is preliminary data.</text>
</comment>
<sequence>MLRRIRENRWDLQHREVAVEHRDAGLCVATKLPDAVRHLFGQRNEKNAVERIQRLPNDRIVPVHIVNRADRHFVVDRRAFDQRQIHRVGDAGKSRGQKADVPARFAVLLGDPHSHVRLPGQQPPFDQGIDRLPNRHPGDAELVDQLALHRKLPADVISAQNALFQNIGGTQVFHRSISFLKSK</sequence>
<proteinExistence type="predicted"/>
<name>A0A645E2Q6_9ZZZZ</name>